<evidence type="ECO:0000313" key="1">
    <source>
        <dbReference type="EMBL" id="GLW71560.1"/>
    </source>
</evidence>
<dbReference type="RefSeq" id="WP_285737321.1">
    <property type="nucleotide sequence ID" value="NZ_BSSA01000012.1"/>
</dbReference>
<accession>A0A9W6Q7Y9</accession>
<dbReference type="InterPro" id="IPR016024">
    <property type="entry name" value="ARM-type_fold"/>
</dbReference>
<dbReference type="InterPro" id="IPR011989">
    <property type="entry name" value="ARM-like"/>
</dbReference>
<name>A0A9W6Q7Y9_9ACTN</name>
<dbReference type="EMBL" id="BSSA01000012">
    <property type="protein sequence ID" value="GLW71560.1"/>
    <property type="molecule type" value="Genomic_DNA"/>
</dbReference>
<comment type="caution">
    <text evidence="1">The sequence shown here is derived from an EMBL/GenBank/DDBJ whole genome shotgun (WGS) entry which is preliminary data.</text>
</comment>
<protein>
    <submittedName>
        <fullName evidence="1">Uncharacterized protein</fullName>
    </submittedName>
</protein>
<proteinExistence type="predicted"/>
<dbReference type="Gene3D" id="1.25.10.10">
    <property type="entry name" value="Leucine-rich Repeat Variant"/>
    <property type="match status" value="2"/>
</dbReference>
<reference evidence="1" key="1">
    <citation type="submission" date="2023-02" db="EMBL/GenBank/DDBJ databases">
        <title>Kitasatospora phosalacinea NBRC 14627.</title>
        <authorList>
            <person name="Ichikawa N."/>
            <person name="Sato H."/>
            <person name="Tonouchi N."/>
        </authorList>
    </citation>
    <scope>NUCLEOTIDE SEQUENCE</scope>
    <source>
        <strain evidence="1">NBRC 14627</strain>
    </source>
</reference>
<gene>
    <name evidence="1" type="ORF">Kpho02_38590</name>
</gene>
<organism evidence="1 2">
    <name type="scientific">Kitasatospora phosalacinea</name>
    <dbReference type="NCBI Taxonomy" id="2065"/>
    <lineage>
        <taxon>Bacteria</taxon>
        <taxon>Bacillati</taxon>
        <taxon>Actinomycetota</taxon>
        <taxon>Actinomycetes</taxon>
        <taxon>Kitasatosporales</taxon>
        <taxon>Streptomycetaceae</taxon>
        <taxon>Kitasatospora</taxon>
    </lineage>
</organism>
<evidence type="ECO:0000313" key="2">
    <source>
        <dbReference type="Proteomes" id="UP001165041"/>
    </source>
</evidence>
<dbReference type="Proteomes" id="UP001165041">
    <property type="component" value="Unassembled WGS sequence"/>
</dbReference>
<dbReference type="AlphaFoldDB" id="A0A9W6Q7Y9"/>
<sequence length="506" mass="56384">MPESGEWDALFAGVEEVLAEGEVAFEWLQGLSASRSVEVLARLATENRYLAYDRQPPEVVDAAVACPDWRIRRYWVENQRGMSLAQWERLIRDEPPLDWQRTFMAYHTRQHAPRPTAQWFARRAADPDPRVRLRTLWFRGLPAEVAVALAADPDPQVRREVCLHAWYEAGEASRAALLADPDPRVREAAREEEGGEPRLSLAEFAALDAEDRLDELHEQGAAEELLRHLAVHPDPKLRRYAAGARLDPELLAALAADPDEDVRAEIAVREDVPDAVRDRAAAGLPPDRKFWHLKWVEDLHDDPAAMRRLAASASVPVRRSVAEARTLPPDVLARLAHDPVSGVRDAITAHNEAAPPELLLEAARTWNYPGSVLHHPHFPFDRLRAAWADDPEPTVRRLALYAPDCTPELVERLAEDPDERVHQRAAADPRLPAAALRRLLDTTGSDVRAGFETDGLRRALARNPALPVPVLIGLLRDREQARAAAANPAVPAAVALRMIDLAAARL</sequence>
<dbReference type="SUPFAM" id="SSF48371">
    <property type="entry name" value="ARM repeat"/>
    <property type="match status" value="1"/>
</dbReference>